<dbReference type="Proteomes" id="UP001158500">
    <property type="component" value="Unassembled WGS sequence"/>
</dbReference>
<dbReference type="EMBL" id="JAOCAE010000009">
    <property type="protein sequence ID" value="MDH1237260.1"/>
    <property type="molecule type" value="Genomic_DNA"/>
</dbReference>
<dbReference type="RefSeq" id="WP_279641633.1">
    <property type="nucleotide sequence ID" value="NZ_JAOCAE010000009.1"/>
</dbReference>
<organism evidence="1 2">
    <name type="scientific">Stutzerimonas stutzeri</name>
    <name type="common">Pseudomonas stutzeri</name>
    <dbReference type="NCBI Taxonomy" id="316"/>
    <lineage>
        <taxon>Bacteria</taxon>
        <taxon>Pseudomonadati</taxon>
        <taxon>Pseudomonadota</taxon>
        <taxon>Gammaproteobacteria</taxon>
        <taxon>Pseudomonadales</taxon>
        <taxon>Pseudomonadaceae</taxon>
        <taxon>Stutzerimonas</taxon>
    </lineage>
</organism>
<proteinExistence type="predicted"/>
<gene>
    <name evidence="1" type="ORF">N5C32_14570</name>
</gene>
<name>A0AA42PBZ9_STUST</name>
<evidence type="ECO:0000313" key="2">
    <source>
        <dbReference type="Proteomes" id="UP001158500"/>
    </source>
</evidence>
<reference evidence="1" key="1">
    <citation type="submission" date="2022-09" db="EMBL/GenBank/DDBJ databases">
        <title>Intensive care unit water sources are persistently colonized with multi-drug resistant bacteria and are the site of extensive horizontal gene transfer of antibiotic resistance genes.</title>
        <authorList>
            <person name="Diorio-Toth L."/>
        </authorList>
    </citation>
    <scope>NUCLEOTIDE SEQUENCE</scope>
    <source>
        <strain evidence="1">GD03947</strain>
    </source>
</reference>
<accession>A0AA42PBZ9</accession>
<dbReference type="AlphaFoldDB" id="A0AA42PBZ9"/>
<sequence>MKLEIIRGPAMSGKTTKLQEILRNAGDKGASIMAGVWSPGSLARSVERIASGSLVTTITIDDCSASQLKMLEKVCKASRWPGVTIYAVEAA</sequence>
<evidence type="ECO:0000313" key="1">
    <source>
        <dbReference type="EMBL" id="MDH1237260.1"/>
    </source>
</evidence>
<comment type="caution">
    <text evidence="1">The sequence shown here is derived from an EMBL/GenBank/DDBJ whole genome shotgun (WGS) entry which is preliminary data.</text>
</comment>
<protein>
    <submittedName>
        <fullName evidence="1">Uncharacterized protein</fullName>
    </submittedName>
</protein>